<dbReference type="EMBL" id="QMDL01000004">
    <property type="protein sequence ID" value="RMJ02133.1"/>
    <property type="molecule type" value="Genomic_DNA"/>
</dbReference>
<reference evidence="2 3" key="1">
    <citation type="submission" date="2018-08" db="EMBL/GenBank/DDBJ databases">
        <title>Whole Genome Sequence of the Moderate Halophilic Marine Bacterium Marinobacter litoralis Sw-45.</title>
        <authorList>
            <person name="Musa H."/>
        </authorList>
    </citation>
    <scope>NUCLEOTIDE SEQUENCE [LARGE SCALE GENOMIC DNA]</scope>
    <source>
        <strain evidence="2 3">Sw-45</strain>
    </source>
</reference>
<evidence type="ECO:0000256" key="1">
    <source>
        <dbReference type="SAM" id="SignalP"/>
    </source>
</evidence>
<dbReference type="Pfam" id="PF11306">
    <property type="entry name" value="DUF3108"/>
    <property type="match status" value="1"/>
</dbReference>
<keyword evidence="1" id="KW-0732">Signal</keyword>
<sequence>MQRYITPSKIISLLAGLVFSSLAVSASTDSSAKSELSPYEASYTASMSKGVSLNGQGIRTLTDQGNNVWLYRTDVDSFIADINESLIFKWEDGHVIPLRYRYSLSGFLIKDRKQSIDFNWQEGIATGKYRGKSFKVELEEGTLDPLGYQLQLHQDLKAGKRDITYRVLDKGDYDTDRFAVISEESLSDRGRTMKTLKAEKVREEDSKRQTLMWFDPEQNYLLARLLQVEPDGSEYELRLKDARVQD</sequence>
<dbReference type="AlphaFoldDB" id="A0A3M2RA57"/>
<feature type="chain" id="PRO_5018311399" description="DUF3108 domain-containing protein" evidence="1">
    <location>
        <begin position="27"/>
        <end position="246"/>
    </location>
</feature>
<dbReference type="InterPro" id="IPR021457">
    <property type="entry name" value="DUF3108"/>
</dbReference>
<evidence type="ECO:0008006" key="4">
    <source>
        <dbReference type="Google" id="ProtNLM"/>
    </source>
</evidence>
<dbReference type="RefSeq" id="WP_114335709.1">
    <property type="nucleotide sequence ID" value="NZ_QMDL01000004.1"/>
</dbReference>
<dbReference type="OrthoDB" id="6007799at2"/>
<accession>A0A3M2RA57</accession>
<evidence type="ECO:0000313" key="3">
    <source>
        <dbReference type="Proteomes" id="UP000265903"/>
    </source>
</evidence>
<protein>
    <recommendedName>
        <fullName evidence="4">DUF3108 domain-containing protein</fullName>
    </recommendedName>
</protein>
<gene>
    <name evidence="2" type="ORF">DOQ08_02929</name>
</gene>
<name>A0A3M2RA57_9GAMM</name>
<feature type="signal peptide" evidence="1">
    <location>
        <begin position="1"/>
        <end position="26"/>
    </location>
</feature>
<dbReference type="Proteomes" id="UP000265903">
    <property type="component" value="Unassembled WGS sequence"/>
</dbReference>
<proteinExistence type="predicted"/>
<evidence type="ECO:0000313" key="2">
    <source>
        <dbReference type="EMBL" id="RMJ02133.1"/>
    </source>
</evidence>
<keyword evidence="3" id="KW-1185">Reference proteome</keyword>
<organism evidence="2 3">
    <name type="scientific">Marinobacter litoralis</name>
    <dbReference type="NCBI Taxonomy" id="187981"/>
    <lineage>
        <taxon>Bacteria</taxon>
        <taxon>Pseudomonadati</taxon>
        <taxon>Pseudomonadota</taxon>
        <taxon>Gammaproteobacteria</taxon>
        <taxon>Pseudomonadales</taxon>
        <taxon>Marinobacteraceae</taxon>
        <taxon>Marinobacter</taxon>
    </lineage>
</organism>
<comment type="caution">
    <text evidence="2">The sequence shown here is derived from an EMBL/GenBank/DDBJ whole genome shotgun (WGS) entry which is preliminary data.</text>
</comment>